<feature type="transmembrane region" description="Helical" evidence="1">
    <location>
        <begin position="23"/>
        <end position="47"/>
    </location>
</feature>
<evidence type="ECO:0000313" key="3">
    <source>
        <dbReference type="Proteomes" id="UP000229749"/>
    </source>
</evidence>
<proteinExistence type="predicted"/>
<keyword evidence="1" id="KW-1133">Transmembrane helix</keyword>
<sequence length="327" mass="37689">MIICYNFLDDLKFMNEMIKNWKIFGLIILAIFFGIVFIAGIFLFQLFKPNSIKEKSNNELINETRINSDNVFIHVPKELLKQDSDIYLIPNEGYFITTSILSHKGDKIVYAQMSNCIELLNQEVSEYAQCDWSYQIWIKDLQTNEREKIYSYPQEVSFFNFSELLIPKVYAGGCPLVYFPLAWSKHDQKIILQWANPTSCGSGGVLSYLTYTFDISTKQQEPLARYDAFFFDDYSKVIFVDESVKSLPQCGPVVQKNKGKIVLKNIETNEILILLEEPNSSYSLSFIDSNQMFLRYTADQVIEADGCSQIDSSISQMRGQINLPKLP</sequence>
<name>A0A2M7XH04_9BACT</name>
<protein>
    <submittedName>
        <fullName evidence="2">Uncharacterized protein</fullName>
    </submittedName>
</protein>
<evidence type="ECO:0000313" key="2">
    <source>
        <dbReference type="EMBL" id="PJA47158.1"/>
    </source>
</evidence>
<comment type="caution">
    <text evidence="2">The sequence shown here is derived from an EMBL/GenBank/DDBJ whole genome shotgun (WGS) entry which is preliminary data.</text>
</comment>
<keyword evidence="1" id="KW-0472">Membrane</keyword>
<dbReference type="AlphaFoldDB" id="A0A2M7XH04"/>
<organism evidence="2 3">
    <name type="scientific">Candidatus Uhrbacteria bacterium CG_4_9_14_3_um_filter_36_7</name>
    <dbReference type="NCBI Taxonomy" id="1975033"/>
    <lineage>
        <taxon>Bacteria</taxon>
        <taxon>Candidatus Uhriibacteriota</taxon>
    </lineage>
</organism>
<gene>
    <name evidence="2" type="ORF">CO172_02880</name>
</gene>
<accession>A0A2M7XH04</accession>
<keyword evidence="1" id="KW-0812">Transmembrane</keyword>
<dbReference type="EMBL" id="PFWS01000045">
    <property type="protein sequence ID" value="PJA47158.1"/>
    <property type="molecule type" value="Genomic_DNA"/>
</dbReference>
<reference evidence="3" key="1">
    <citation type="submission" date="2017-09" db="EMBL/GenBank/DDBJ databases">
        <title>Depth-based differentiation of microbial function through sediment-hosted aquifers and enrichment of novel symbionts in the deep terrestrial subsurface.</title>
        <authorList>
            <person name="Probst A.J."/>
            <person name="Ladd B."/>
            <person name="Jarett J.K."/>
            <person name="Geller-Mcgrath D.E."/>
            <person name="Sieber C.M.K."/>
            <person name="Emerson J.B."/>
            <person name="Anantharaman K."/>
            <person name="Thomas B.C."/>
            <person name="Malmstrom R."/>
            <person name="Stieglmeier M."/>
            <person name="Klingl A."/>
            <person name="Woyke T."/>
            <person name="Ryan C.M."/>
            <person name="Banfield J.F."/>
        </authorList>
    </citation>
    <scope>NUCLEOTIDE SEQUENCE [LARGE SCALE GENOMIC DNA]</scope>
</reference>
<dbReference type="Proteomes" id="UP000229749">
    <property type="component" value="Unassembled WGS sequence"/>
</dbReference>
<evidence type="ECO:0000256" key="1">
    <source>
        <dbReference type="SAM" id="Phobius"/>
    </source>
</evidence>